<sequence length="68" mass="7103">MLLERAAAAGISRVTATVPVGWTAGEAFATALGGALCAPLPARPEVGNHRTGPRERAVRRVELRRGGR</sequence>
<dbReference type="AlphaFoldDB" id="A0A919KVH5"/>
<accession>A0A919KVH5</accession>
<organism evidence="2 3">
    <name type="scientific">Streptomyces sulfonofaciens</name>
    <dbReference type="NCBI Taxonomy" id="68272"/>
    <lineage>
        <taxon>Bacteria</taxon>
        <taxon>Bacillati</taxon>
        <taxon>Actinomycetota</taxon>
        <taxon>Actinomycetes</taxon>
        <taxon>Kitasatosporales</taxon>
        <taxon>Streptomycetaceae</taxon>
        <taxon>Streptomyces</taxon>
    </lineage>
</organism>
<evidence type="ECO:0000256" key="1">
    <source>
        <dbReference type="SAM" id="MobiDB-lite"/>
    </source>
</evidence>
<gene>
    <name evidence="2" type="ORF">GCM10018793_14310</name>
</gene>
<reference evidence="2" key="1">
    <citation type="journal article" date="2014" name="Int. J. Syst. Evol. Microbiol.">
        <title>Complete genome sequence of Corynebacterium casei LMG S-19264T (=DSM 44701T), isolated from a smear-ripened cheese.</title>
        <authorList>
            <consortium name="US DOE Joint Genome Institute (JGI-PGF)"/>
            <person name="Walter F."/>
            <person name="Albersmeier A."/>
            <person name="Kalinowski J."/>
            <person name="Ruckert C."/>
        </authorList>
    </citation>
    <scope>NUCLEOTIDE SEQUENCE</scope>
    <source>
        <strain evidence="2">JCM 5069</strain>
    </source>
</reference>
<evidence type="ECO:0000313" key="3">
    <source>
        <dbReference type="Proteomes" id="UP000603708"/>
    </source>
</evidence>
<dbReference type="Proteomes" id="UP000603708">
    <property type="component" value="Unassembled WGS sequence"/>
</dbReference>
<reference evidence="2" key="2">
    <citation type="submission" date="2020-09" db="EMBL/GenBank/DDBJ databases">
        <authorList>
            <person name="Sun Q."/>
            <person name="Ohkuma M."/>
        </authorList>
    </citation>
    <scope>NUCLEOTIDE SEQUENCE</scope>
    <source>
        <strain evidence="2">JCM 5069</strain>
    </source>
</reference>
<protein>
    <submittedName>
        <fullName evidence="2">Uncharacterized protein</fullName>
    </submittedName>
</protein>
<dbReference type="EMBL" id="BNCD01000003">
    <property type="protein sequence ID" value="GHH74052.1"/>
    <property type="molecule type" value="Genomic_DNA"/>
</dbReference>
<name>A0A919KVH5_9ACTN</name>
<feature type="compositionally biased region" description="Basic and acidic residues" evidence="1">
    <location>
        <begin position="46"/>
        <end position="68"/>
    </location>
</feature>
<keyword evidence="3" id="KW-1185">Reference proteome</keyword>
<feature type="region of interest" description="Disordered" evidence="1">
    <location>
        <begin position="43"/>
        <end position="68"/>
    </location>
</feature>
<proteinExistence type="predicted"/>
<evidence type="ECO:0000313" key="2">
    <source>
        <dbReference type="EMBL" id="GHH74052.1"/>
    </source>
</evidence>
<comment type="caution">
    <text evidence="2">The sequence shown here is derived from an EMBL/GenBank/DDBJ whole genome shotgun (WGS) entry which is preliminary data.</text>
</comment>